<dbReference type="Proteomes" id="UP000546584">
    <property type="component" value="Unassembled WGS sequence"/>
</dbReference>
<keyword evidence="5" id="KW-1185">Reference proteome</keyword>
<evidence type="ECO:0000313" key="3">
    <source>
        <dbReference type="EMBL" id="NWD42549.1"/>
    </source>
</evidence>
<evidence type="ECO:0000256" key="1">
    <source>
        <dbReference type="SAM" id="Phobius"/>
    </source>
</evidence>
<keyword evidence="1" id="KW-0812">Transmembrane</keyword>
<keyword evidence="1" id="KW-1133">Transmembrane helix</keyword>
<proteinExistence type="predicted"/>
<dbReference type="Proteomes" id="UP001224477">
    <property type="component" value="Unassembled WGS sequence"/>
</dbReference>
<protein>
    <submittedName>
        <fullName evidence="3">Uncharacterized protein</fullName>
    </submittedName>
</protein>
<feature type="transmembrane region" description="Helical" evidence="1">
    <location>
        <begin position="43"/>
        <end position="61"/>
    </location>
</feature>
<evidence type="ECO:0000313" key="5">
    <source>
        <dbReference type="Proteomes" id="UP001224477"/>
    </source>
</evidence>
<reference evidence="2 5" key="2">
    <citation type="journal article" date="2023" name="Microbiol. Resour. Announc.">
        <title>Whole-genome sequence of Pseudomonas yamanorum OLsAu1 isolated from the edible ectomycorrhizal mushroom Lactarius sp. section Deliciosi.</title>
        <authorList>
            <person name="Ramirez-Mendoza R."/>
            <person name="Angeles-Argaiz R.E."/>
            <person name="Hernandez-Oaxaca D."/>
            <person name="Aguirre-Beltran L."/>
            <person name="Almaraz-Suarez J."/>
            <person name="Perez-Moreno J."/>
        </authorList>
    </citation>
    <scope>NUCLEOTIDE SEQUENCE [LARGE SCALE GENOMIC DNA]</scope>
    <source>
        <strain evidence="2 5">OLsAu1</strain>
    </source>
</reference>
<dbReference type="RefSeq" id="WP_063031672.1">
    <property type="nucleotide sequence ID" value="NZ_CP012400.2"/>
</dbReference>
<name>A0A1H2EQG7_9PSED</name>
<dbReference type="AlphaFoldDB" id="A0A1H2EQG7"/>
<organism evidence="3 4">
    <name type="scientific">Pseudomonas yamanorum</name>
    <dbReference type="NCBI Taxonomy" id="515393"/>
    <lineage>
        <taxon>Bacteria</taxon>
        <taxon>Pseudomonadati</taxon>
        <taxon>Pseudomonadota</taxon>
        <taxon>Gammaproteobacteria</taxon>
        <taxon>Pseudomonadales</taxon>
        <taxon>Pseudomonadaceae</taxon>
        <taxon>Pseudomonas</taxon>
    </lineage>
</organism>
<evidence type="ECO:0000313" key="2">
    <source>
        <dbReference type="EMBL" id="MDR0191640.1"/>
    </source>
</evidence>
<dbReference type="OrthoDB" id="7029570at2"/>
<feature type="transmembrane region" description="Helical" evidence="1">
    <location>
        <begin position="12"/>
        <end position="31"/>
    </location>
</feature>
<dbReference type="GeneID" id="93511595"/>
<reference evidence="3 4" key="1">
    <citation type="submission" date="2020-04" db="EMBL/GenBank/DDBJ databases">
        <title>Molecular characterization of pseudomonads from Agaricus bisporus reveal novel blotch 2 pathogens in Western Europe.</title>
        <authorList>
            <person name="Taparia T."/>
            <person name="Krijger M."/>
            <person name="Haynes E."/>
            <person name="Elpinstone J.G."/>
            <person name="Noble R."/>
            <person name="Van Der Wolf J."/>
        </authorList>
    </citation>
    <scope>NUCLEOTIDE SEQUENCE [LARGE SCALE GENOMIC DNA]</scope>
    <source>
        <strain evidence="3 4">IPO3753</strain>
    </source>
</reference>
<accession>A0A1H2EQG7</accession>
<comment type="caution">
    <text evidence="3">The sequence shown here is derived from an EMBL/GenBank/DDBJ whole genome shotgun (WGS) entry which is preliminary data.</text>
</comment>
<dbReference type="EMBL" id="JAVGXC010000026">
    <property type="protein sequence ID" value="MDR0191640.1"/>
    <property type="molecule type" value="Genomic_DNA"/>
</dbReference>
<sequence>MRRPDKQPSLSKSWTIAGLIAVVFFGLEYAVRYEMEGISDNAYSWLDLTLFLGAYLFVFCLQPLQAAIHRKLCRRAPHSDRRKASS</sequence>
<gene>
    <name evidence="3" type="ORF">HX826_11820</name>
    <name evidence="2" type="ORF">RCO22_22075</name>
</gene>
<dbReference type="EMBL" id="JACAQR010000014">
    <property type="protein sequence ID" value="NWD42549.1"/>
    <property type="molecule type" value="Genomic_DNA"/>
</dbReference>
<keyword evidence="1" id="KW-0472">Membrane</keyword>
<evidence type="ECO:0000313" key="4">
    <source>
        <dbReference type="Proteomes" id="UP000546584"/>
    </source>
</evidence>